<dbReference type="GO" id="GO:0006508">
    <property type="term" value="P:proteolysis"/>
    <property type="evidence" value="ECO:0007669"/>
    <property type="project" value="InterPro"/>
</dbReference>
<evidence type="ECO:0000313" key="4">
    <source>
        <dbReference type="Proteomes" id="UP000428333"/>
    </source>
</evidence>
<dbReference type="SUPFAM" id="SSF54001">
    <property type="entry name" value="Cysteine proteinases"/>
    <property type="match status" value="2"/>
</dbReference>
<proteinExistence type="inferred from homology"/>
<evidence type="ECO:0000256" key="1">
    <source>
        <dbReference type="ARBA" id="ARBA00008455"/>
    </source>
</evidence>
<dbReference type="OrthoDB" id="1430743at2759"/>
<name>A0A6A4MCP6_9ERIC</name>
<keyword evidence="4" id="KW-1185">Reference proteome</keyword>
<dbReference type="InterPro" id="IPR000668">
    <property type="entry name" value="Peptidase_C1A_C"/>
</dbReference>
<dbReference type="InterPro" id="IPR038765">
    <property type="entry name" value="Papain-like_cys_pep_sf"/>
</dbReference>
<dbReference type="AlphaFoldDB" id="A0A6A4MCP6"/>
<accession>A0A6A4MCP6</accession>
<evidence type="ECO:0000259" key="2">
    <source>
        <dbReference type="Pfam" id="PF00112"/>
    </source>
</evidence>
<comment type="caution">
    <text evidence="3">The sequence shown here is derived from an EMBL/GenBank/DDBJ whole genome shotgun (WGS) entry which is preliminary data.</text>
</comment>
<comment type="similarity">
    <text evidence="1">Belongs to the peptidase C1 family.</text>
</comment>
<gene>
    <name evidence="3" type="ORF">C3L33_00603</name>
</gene>
<dbReference type="GO" id="GO:0008234">
    <property type="term" value="F:cysteine-type peptidase activity"/>
    <property type="evidence" value="ECO:0007669"/>
    <property type="project" value="InterPro"/>
</dbReference>
<dbReference type="InterPro" id="IPR013128">
    <property type="entry name" value="Peptidase_C1A"/>
</dbReference>
<dbReference type="Gene3D" id="3.90.70.10">
    <property type="entry name" value="Cysteine proteinases"/>
    <property type="match status" value="2"/>
</dbReference>
<dbReference type="Proteomes" id="UP000428333">
    <property type="component" value="Linkage Group LG01"/>
</dbReference>
<sequence length="171" mass="18025">MWDPIRWSCGLHTSIWFVKQRGGLAREDDYPYNAADGSCDASKANSPAVSIDGHETVPVNNEDALLKAAANQPISVAIDAGGSDFQFYSERGGLAREDDYPYNAADGSCDASKANSPAVSIDGHEVVPVNNEDALLKAAANQPISVAIDAGEKSNDKCESPIVSGIDTILL</sequence>
<evidence type="ECO:0000313" key="3">
    <source>
        <dbReference type="EMBL" id="KAE9467490.1"/>
    </source>
</evidence>
<feature type="non-terminal residue" evidence="3">
    <location>
        <position position="1"/>
    </location>
</feature>
<protein>
    <recommendedName>
        <fullName evidence="2">Peptidase C1A papain C-terminal domain-containing protein</fullName>
    </recommendedName>
</protein>
<reference evidence="3 4" key="1">
    <citation type="journal article" date="2019" name="Genome Biol. Evol.">
        <title>The Rhododendron genome and chromosomal organization provide insight into shared whole-genome duplications across the heath family (Ericaceae).</title>
        <authorList>
            <person name="Soza V.L."/>
            <person name="Lindsley D."/>
            <person name="Waalkes A."/>
            <person name="Ramage E."/>
            <person name="Patwardhan R.P."/>
            <person name="Burton J.N."/>
            <person name="Adey A."/>
            <person name="Kumar A."/>
            <person name="Qiu R."/>
            <person name="Shendure J."/>
            <person name="Hall B."/>
        </authorList>
    </citation>
    <scope>NUCLEOTIDE SEQUENCE [LARGE SCALE GENOMIC DNA]</scope>
    <source>
        <strain evidence="3">RSF 1966-606</strain>
    </source>
</reference>
<dbReference type="EMBL" id="QEFC01000027">
    <property type="protein sequence ID" value="KAE9467490.1"/>
    <property type="molecule type" value="Genomic_DNA"/>
</dbReference>
<organism evidence="3 4">
    <name type="scientific">Rhododendron williamsianum</name>
    <dbReference type="NCBI Taxonomy" id="262921"/>
    <lineage>
        <taxon>Eukaryota</taxon>
        <taxon>Viridiplantae</taxon>
        <taxon>Streptophyta</taxon>
        <taxon>Embryophyta</taxon>
        <taxon>Tracheophyta</taxon>
        <taxon>Spermatophyta</taxon>
        <taxon>Magnoliopsida</taxon>
        <taxon>eudicotyledons</taxon>
        <taxon>Gunneridae</taxon>
        <taxon>Pentapetalae</taxon>
        <taxon>asterids</taxon>
        <taxon>Ericales</taxon>
        <taxon>Ericaceae</taxon>
        <taxon>Ericoideae</taxon>
        <taxon>Rhodoreae</taxon>
        <taxon>Rhododendron</taxon>
    </lineage>
</organism>
<dbReference type="Pfam" id="PF00112">
    <property type="entry name" value="Peptidase_C1"/>
    <property type="match status" value="2"/>
</dbReference>
<dbReference type="PANTHER" id="PTHR12411">
    <property type="entry name" value="CYSTEINE PROTEASE FAMILY C1-RELATED"/>
    <property type="match status" value="1"/>
</dbReference>
<feature type="domain" description="Peptidase C1A papain C-terminal" evidence="2">
    <location>
        <begin position="13"/>
        <end position="89"/>
    </location>
</feature>
<feature type="domain" description="Peptidase C1A papain C-terminal" evidence="2">
    <location>
        <begin position="91"/>
        <end position="159"/>
    </location>
</feature>